<feature type="compositionally biased region" description="Low complexity" evidence="2">
    <location>
        <begin position="32"/>
        <end position="44"/>
    </location>
</feature>
<dbReference type="OrthoDB" id="282259at2759"/>
<dbReference type="EMBL" id="CCKQ01010399">
    <property type="protein sequence ID" value="CDW81907.1"/>
    <property type="molecule type" value="Genomic_DNA"/>
</dbReference>
<evidence type="ECO:0008006" key="5">
    <source>
        <dbReference type="Google" id="ProtNLM"/>
    </source>
</evidence>
<dbReference type="PANTHER" id="PTHR23084:SF179">
    <property type="entry name" value="OS10G0565000 PROTEIN"/>
    <property type="match status" value="1"/>
</dbReference>
<dbReference type="Pfam" id="PF00612">
    <property type="entry name" value="IQ"/>
    <property type="match status" value="1"/>
</dbReference>
<dbReference type="SUPFAM" id="SSF82185">
    <property type="entry name" value="Histone H3 K4-specific methyltransferase SET7/9 N-terminal domain"/>
    <property type="match status" value="2"/>
</dbReference>
<evidence type="ECO:0000256" key="1">
    <source>
        <dbReference type="ARBA" id="ARBA00022737"/>
    </source>
</evidence>
<name>A0A078AKG3_STYLE</name>
<keyword evidence="1" id="KW-0677">Repeat</keyword>
<dbReference type="Pfam" id="PF02493">
    <property type="entry name" value="MORN"/>
    <property type="match status" value="8"/>
</dbReference>
<protein>
    <recommendedName>
        <fullName evidence="5">Morn repeat protein</fullName>
    </recommendedName>
</protein>
<dbReference type="Gene3D" id="2.20.110.10">
    <property type="entry name" value="Histone H3 K4-specific methyltransferase SET7/9 N-terminal domain"/>
    <property type="match status" value="4"/>
</dbReference>
<dbReference type="InterPro" id="IPR000048">
    <property type="entry name" value="IQ_motif_EF-hand-BS"/>
</dbReference>
<dbReference type="Proteomes" id="UP000039865">
    <property type="component" value="Unassembled WGS sequence"/>
</dbReference>
<dbReference type="InterPro" id="IPR003409">
    <property type="entry name" value="MORN"/>
</dbReference>
<dbReference type="InParanoid" id="A0A078AKG3"/>
<dbReference type="SMART" id="SM00698">
    <property type="entry name" value="MORN"/>
    <property type="match status" value="9"/>
</dbReference>
<accession>A0A078AKG3</accession>
<evidence type="ECO:0000313" key="3">
    <source>
        <dbReference type="EMBL" id="CDW81907.1"/>
    </source>
</evidence>
<evidence type="ECO:0000313" key="4">
    <source>
        <dbReference type="Proteomes" id="UP000039865"/>
    </source>
</evidence>
<dbReference type="OMA" id="GNWINDL"/>
<dbReference type="AlphaFoldDB" id="A0A078AKG3"/>
<organism evidence="3 4">
    <name type="scientific">Stylonychia lemnae</name>
    <name type="common">Ciliate</name>
    <dbReference type="NCBI Taxonomy" id="5949"/>
    <lineage>
        <taxon>Eukaryota</taxon>
        <taxon>Sar</taxon>
        <taxon>Alveolata</taxon>
        <taxon>Ciliophora</taxon>
        <taxon>Intramacronucleata</taxon>
        <taxon>Spirotrichea</taxon>
        <taxon>Stichotrichia</taxon>
        <taxon>Sporadotrichida</taxon>
        <taxon>Oxytrichidae</taxon>
        <taxon>Stylonychinae</taxon>
        <taxon>Stylonychia</taxon>
    </lineage>
</organism>
<dbReference type="PROSITE" id="PS50096">
    <property type="entry name" value="IQ"/>
    <property type="match status" value="1"/>
</dbReference>
<keyword evidence="4" id="KW-1185">Reference proteome</keyword>
<dbReference type="SMART" id="SM00015">
    <property type="entry name" value="IQ"/>
    <property type="match status" value="1"/>
</dbReference>
<proteinExistence type="predicted"/>
<reference evidence="3 4" key="1">
    <citation type="submission" date="2014-06" db="EMBL/GenBank/DDBJ databases">
        <authorList>
            <person name="Swart Estienne"/>
        </authorList>
    </citation>
    <scope>NUCLEOTIDE SEQUENCE [LARGE SCALE GENOMIC DNA]</scope>
    <source>
        <strain evidence="3 4">130c</strain>
    </source>
</reference>
<evidence type="ECO:0000256" key="2">
    <source>
        <dbReference type="SAM" id="MobiDB-lite"/>
    </source>
</evidence>
<sequence length="405" mass="47719">MGNCNTCSCNDKGEIQTYEIEVDNKQNRKQSVKSSSNNGKSNQSDLSNGQQTVNKEVFLKKNLLLIIKIQSTWRGYLVRKQVAFIKQTNKRSDSKYFTIDESKETISKVLKYNPRAQREERTIYKFKTGATYTGQWIGGFRDGFGIQEWPDGQWKDNRAHGQGKFIHVDGDVYEGNWINDKANGFGLYIHVNGARYEGNWQDDLQHGPGKETWTDGSVYEGQYYQGKKHGYGIYSWSDESRYEGEWYENKIRGLGTYTWLDGRMYQGEWIDNNMEGMGIYTWSDGRRYEGEYRDDKKHGFGIYTWADEREYQGMWFKGKQHGLGRYKVPSNNENKYGLWEDGKRIEWFDENQAMLIIKNQLDFTQKFHKQESKQYIDMKQKFTQPPGFLQRLAEIKKQFKISTQY</sequence>
<feature type="region of interest" description="Disordered" evidence="2">
    <location>
        <begin position="25"/>
        <end position="48"/>
    </location>
</feature>
<dbReference type="PANTHER" id="PTHR23084">
    <property type="entry name" value="PHOSPHATIDYLINOSITOL-4-PHOSPHATE 5-KINASE RELATED"/>
    <property type="match status" value="1"/>
</dbReference>
<gene>
    <name evidence="3" type="primary">Contig17055.g825</name>
    <name evidence="3" type="ORF">STYLEM_10931</name>
</gene>